<dbReference type="Pfam" id="PF14067">
    <property type="entry name" value="LssY_C"/>
    <property type="match status" value="1"/>
</dbReference>
<comment type="subcellular location">
    <subcellularLocation>
        <location evidence="1">Cell membrane</location>
        <topology evidence="1">Multi-pass membrane protein</topology>
    </subcellularLocation>
</comment>
<feature type="domain" description="VTT" evidence="7">
    <location>
        <begin position="23"/>
        <end position="146"/>
    </location>
</feature>
<dbReference type="RefSeq" id="WP_371729646.1">
    <property type="nucleotide sequence ID" value="NZ_JBGOOT010000001.1"/>
</dbReference>
<dbReference type="Pfam" id="PF09335">
    <property type="entry name" value="VTT_dom"/>
    <property type="match status" value="1"/>
</dbReference>
<reference evidence="9 10" key="1">
    <citation type="submission" date="2024-06" db="EMBL/GenBank/DDBJ databases">
        <authorList>
            <person name="Steensen K."/>
            <person name="Seneca J."/>
            <person name="Bartlau N."/>
            <person name="Yu A.X."/>
            <person name="Polz M.F."/>
        </authorList>
    </citation>
    <scope>NUCLEOTIDE SEQUENCE [LARGE SCALE GENOMIC DNA]</scope>
    <source>
        <strain evidence="9 10">FF146</strain>
    </source>
</reference>
<evidence type="ECO:0000256" key="1">
    <source>
        <dbReference type="ARBA" id="ARBA00004651"/>
    </source>
</evidence>
<evidence type="ECO:0000313" key="10">
    <source>
        <dbReference type="Proteomes" id="UP001569153"/>
    </source>
</evidence>
<feature type="transmembrane region" description="Helical" evidence="6">
    <location>
        <begin position="168"/>
        <end position="186"/>
    </location>
</feature>
<evidence type="ECO:0000256" key="3">
    <source>
        <dbReference type="ARBA" id="ARBA00022692"/>
    </source>
</evidence>
<name>A0ABV4M2D2_9VIBR</name>
<dbReference type="PANTHER" id="PTHR42709:SF6">
    <property type="entry name" value="UNDECAPRENYL PHOSPHATE TRANSPORTER A"/>
    <property type="match status" value="1"/>
</dbReference>
<comment type="caution">
    <text evidence="9">The sequence shown here is derived from an EMBL/GenBank/DDBJ whole genome shotgun (WGS) entry which is preliminary data.</text>
</comment>
<accession>A0ABV4M2D2</accession>
<feature type="domain" description="LssY-like C-terminal" evidence="8">
    <location>
        <begin position="281"/>
        <end position="418"/>
    </location>
</feature>
<keyword evidence="10" id="KW-1185">Reference proteome</keyword>
<dbReference type="Proteomes" id="UP001569153">
    <property type="component" value="Unassembled WGS sequence"/>
</dbReference>
<evidence type="ECO:0000259" key="8">
    <source>
        <dbReference type="Pfam" id="PF14067"/>
    </source>
</evidence>
<dbReference type="EMBL" id="JBGOOT010000001">
    <property type="protein sequence ID" value="MEZ8193896.1"/>
    <property type="molecule type" value="Genomic_DNA"/>
</dbReference>
<dbReference type="InterPro" id="IPR032816">
    <property type="entry name" value="VTT_dom"/>
</dbReference>
<protein>
    <submittedName>
        <fullName evidence="9">LssY C-terminal domain-containing protein</fullName>
    </submittedName>
</protein>
<evidence type="ECO:0000256" key="6">
    <source>
        <dbReference type="SAM" id="Phobius"/>
    </source>
</evidence>
<evidence type="ECO:0000259" key="7">
    <source>
        <dbReference type="Pfam" id="PF09335"/>
    </source>
</evidence>
<feature type="transmembrane region" description="Helical" evidence="6">
    <location>
        <begin position="198"/>
        <end position="216"/>
    </location>
</feature>
<keyword evidence="4 6" id="KW-1133">Transmembrane helix</keyword>
<keyword evidence="5 6" id="KW-0472">Membrane</keyword>
<keyword evidence="2" id="KW-1003">Cell membrane</keyword>
<keyword evidence="3 6" id="KW-0812">Transmembrane</keyword>
<feature type="transmembrane region" description="Helical" evidence="6">
    <location>
        <begin position="128"/>
        <end position="148"/>
    </location>
</feature>
<evidence type="ECO:0000256" key="4">
    <source>
        <dbReference type="ARBA" id="ARBA00022989"/>
    </source>
</evidence>
<dbReference type="InterPro" id="IPR051311">
    <property type="entry name" value="DedA_domain"/>
</dbReference>
<proteinExistence type="predicted"/>
<feature type="transmembrane region" description="Helical" evidence="6">
    <location>
        <begin position="41"/>
        <end position="62"/>
    </location>
</feature>
<gene>
    <name evidence="9" type="ORF">ACED38_03240</name>
</gene>
<dbReference type="PANTHER" id="PTHR42709">
    <property type="entry name" value="ALKALINE PHOSPHATASE LIKE PROTEIN"/>
    <property type="match status" value="1"/>
</dbReference>
<dbReference type="InterPro" id="IPR025902">
    <property type="entry name" value="LssY-like-C_dom"/>
</dbReference>
<evidence type="ECO:0000256" key="5">
    <source>
        <dbReference type="ARBA" id="ARBA00023136"/>
    </source>
</evidence>
<evidence type="ECO:0000313" key="9">
    <source>
        <dbReference type="EMBL" id="MEZ8193896.1"/>
    </source>
</evidence>
<evidence type="ECO:0000256" key="2">
    <source>
        <dbReference type="ARBA" id="ARBA00022475"/>
    </source>
</evidence>
<sequence length="460" mass="51707">MWESAGLFLGALLDALIGPNLFVPGEPFLIAAGYQLYQGVWLGVIAVLCGALVGDQASYWIGRKVGNSAQRKLMRFQPKIRRPIARCRILMQKRGNYVLAFSRLLGPVSWVVPFMAGTQNIEWRRFSLFDTFGVMLGVGQFVFWGYLLGAGIEQVPFVDAAKTFVLEHQYLLVLFACTAVVAFIAYKKNWRFPVTKSIGFLLIGMLGVNYSHFFWFSDDAVVTPGNTQTMEVVSQYKENANPSLISLKTAFPVASVTFSDDLMSTPLLASDFKVYPGKSPFFDAQALNLVLIGESPRTLMAQLGWIENKTFSRDEIEWKDYLQLLSDKTPPVSDLFWNEEPQHMAFQLPGTLMKRSHVRWWKAGVDPISQQPRWVGAISYDDGLILTPYSGIVTVLHSIDPNVDQERDQFAAKVELANLNWSTEMQALGQITVLDDQHDYYSDGQVLVIKENTLLAKVTK</sequence>
<organism evidence="9 10">
    <name type="scientific">Vibrio cortegadensis</name>
    <dbReference type="NCBI Taxonomy" id="1328770"/>
    <lineage>
        <taxon>Bacteria</taxon>
        <taxon>Pseudomonadati</taxon>
        <taxon>Pseudomonadota</taxon>
        <taxon>Gammaproteobacteria</taxon>
        <taxon>Vibrionales</taxon>
        <taxon>Vibrionaceae</taxon>
        <taxon>Vibrio</taxon>
    </lineage>
</organism>